<gene>
    <name evidence="3" type="ORF">Tco_0730134</name>
</gene>
<reference evidence="3" key="2">
    <citation type="submission" date="2022-01" db="EMBL/GenBank/DDBJ databases">
        <authorList>
            <person name="Yamashiro T."/>
            <person name="Shiraishi A."/>
            <person name="Satake H."/>
            <person name="Nakayama K."/>
        </authorList>
    </citation>
    <scope>NUCLEOTIDE SEQUENCE</scope>
</reference>
<feature type="compositionally biased region" description="Basic and acidic residues" evidence="1">
    <location>
        <begin position="278"/>
        <end position="287"/>
    </location>
</feature>
<feature type="region of interest" description="Disordered" evidence="1">
    <location>
        <begin position="1"/>
        <end position="22"/>
    </location>
</feature>
<feature type="compositionally biased region" description="Pro residues" evidence="1">
    <location>
        <begin position="1"/>
        <end position="14"/>
    </location>
</feature>
<dbReference type="PANTHER" id="PTHR45023">
    <property type="match status" value="1"/>
</dbReference>
<comment type="caution">
    <text evidence="3">The sequence shown here is derived from an EMBL/GenBank/DDBJ whole genome shotgun (WGS) entry which is preliminary data.</text>
</comment>
<feature type="domain" description="No apical meristem-associated C-terminal" evidence="2">
    <location>
        <begin position="215"/>
        <end position="294"/>
    </location>
</feature>
<dbReference type="Pfam" id="PF14303">
    <property type="entry name" value="NAM-associated"/>
    <property type="match status" value="1"/>
</dbReference>
<evidence type="ECO:0000313" key="3">
    <source>
        <dbReference type="EMBL" id="GJS80253.1"/>
    </source>
</evidence>
<evidence type="ECO:0000256" key="1">
    <source>
        <dbReference type="SAM" id="MobiDB-lite"/>
    </source>
</evidence>
<dbReference type="InterPro" id="IPR029466">
    <property type="entry name" value="NAM-associated_C"/>
</dbReference>
<proteinExistence type="predicted"/>
<feature type="region of interest" description="Disordered" evidence="1">
    <location>
        <begin position="244"/>
        <end position="316"/>
    </location>
</feature>
<accession>A0ABQ4YU09</accession>
<dbReference type="GO" id="GO:0003964">
    <property type="term" value="F:RNA-directed DNA polymerase activity"/>
    <property type="evidence" value="ECO:0007669"/>
    <property type="project" value="UniProtKB-KW"/>
</dbReference>
<evidence type="ECO:0000313" key="4">
    <source>
        <dbReference type="Proteomes" id="UP001151760"/>
    </source>
</evidence>
<dbReference type="PANTHER" id="PTHR45023:SF14">
    <property type="entry name" value="GLUTATHIONE TRANSFERASE"/>
    <property type="match status" value="1"/>
</dbReference>
<keyword evidence="3" id="KW-0695">RNA-directed DNA polymerase</keyword>
<evidence type="ECO:0000259" key="2">
    <source>
        <dbReference type="Pfam" id="PF14303"/>
    </source>
</evidence>
<sequence length="316" mass="35263">MYHPTYEPPSPSPQPNQVYSPLNRLNLDVDMENLFSTKEYYASQGSDHDYYVGQGSDGNQEFYTGQDYSMGHGSAPVEDDSPVEEVAAPAKGKKVSKRLPKTVQPKEGFKMSPWTIADEIVLCQAWCDVSENSITGNTMKSKGFWLKVIEYFKKETGSNQGYDSILNKWKNRVRPRIGAFCAIFDNVRRRNKSGSCDLTVYQKACVEYATEYDHEFSLEPCWQILKNHHAWKQVETLVFYSKQNPGSKKAKTSETTSSSAQGGLNLNEDAAGSEEEVREVRPMGRDRARAKKSSISSRSEASSAGGGGIVDMVADK</sequence>
<keyword evidence="3" id="KW-0548">Nucleotidyltransferase</keyword>
<dbReference type="Proteomes" id="UP001151760">
    <property type="component" value="Unassembled WGS sequence"/>
</dbReference>
<organism evidence="3 4">
    <name type="scientific">Tanacetum coccineum</name>
    <dbReference type="NCBI Taxonomy" id="301880"/>
    <lineage>
        <taxon>Eukaryota</taxon>
        <taxon>Viridiplantae</taxon>
        <taxon>Streptophyta</taxon>
        <taxon>Embryophyta</taxon>
        <taxon>Tracheophyta</taxon>
        <taxon>Spermatophyta</taxon>
        <taxon>Magnoliopsida</taxon>
        <taxon>eudicotyledons</taxon>
        <taxon>Gunneridae</taxon>
        <taxon>Pentapetalae</taxon>
        <taxon>asterids</taxon>
        <taxon>campanulids</taxon>
        <taxon>Asterales</taxon>
        <taxon>Asteraceae</taxon>
        <taxon>Asteroideae</taxon>
        <taxon>Anthemideae</taxon>
        <taxon>Anthemidinae</taxon>
        <taxon>Tanacetum</taxon>
    </lineage>
</organism>
<name>A0ABQ4YU09_9ASTR</name>
<dbReference type="EMBL" id="BQNB010010657">
    <property type="protein sequence ID" value="GJS80253.1"/>
    <property type="molecule type" value="Genomic_DNA"/>
</dbReference>
<reference evidence="3" key="1">
    <citation type="journal article" date="2022" name="Int. J. Mol. Sci.">
        <title>Draft Genome of Tanacetum Coccineum: Genomic Comparison of Closely Related Tanacetum-Family Plants.</title>
        <authorList>
            <person name="Yamashiro T."/>
            <person name="Shiraishi A."/>
            <person name="Nakayama K."/>
            <person name="Satake H."/>
        </authorList>
    </citation>
    <scope>NUCLEOTIDE SEQUENCE</scope>
</reference>
<keyword evidence="3" id="KW-0808">Transferase</keyword>
<feature type="compositionally biased region" description="Low complexity" evidence="1">
    <location>
        <begin position="293"/>
        <end position="303"/>
    </location>
</feature>
<keyword evidence="4" id="KW-1185">Reference proteome</keyword>
<protein>
    <submittedName>
        <fullName evidence="3">Reverse transcriptase domain, reverse transcriptase zinc-binding domain protein</fullName>
    </submittedName>
</protein>